<protein>
    <submittedName>
        <fullName evidence="1">Intermembrane phospholipid transport system binding protein MlaC</fullName>
    </submittedName>
</protein>
<accession>A0A6J5D357</accession>
<dbReference type="PIRSF" id="PIRSF004649">
    <property type="entry name" value="MlaC"/>
    <property type="match status" value="1"/>
</dbReference>
<dbReference type="Pfam" id="PF05494">
    <property type="entry name" value="MlaC"/>
    <property type="match status" value="1"/>
</dbReference>
<dbReference type="EMBL" id="CADIKF010000002">
    <property type="protein sequence ID" value="CAB3747821.1"/>
    <property type="molecule type" value="Genomic_DNA"/>
</dbReference>
<evidence type="ECO:0000313" key="2">
    <source>
        <dbReference type="Proteomes" id="UP000494329"/>
    </source>
</evidence>
<dbReference type="AlphaFoldDB" id="A0A6J5D357"/>
<keyword evidence="2" id="KW-1185">Reference proteome</keyword>
<dbReference type="InterPro" id="IPR008869">
    <property type="entry name" value="MlaC/ttg2D"/>
</dbReference>
<evidence type="ECO:0000313" key="1">
    <source>
        <dbReference type="EMBL" id="CAB3747821.1"/>
    </source>
</evidence>
<name>A0A6J5D357_9BURK</name>
<dbReference type="Gene3D" id="1.10.10.640">
    <property type="entry name" value="phospholipid-binding protein"/>
    <property type="match status" value="1"/>
</dbReference>
<reference evidence="1 2" key="1">
    <citation type="submission" date="2020-04" db="EMBL/GenBank/DDBJ databases">
        <authorList>
            <person name="De Canck E."/>
        </authorList>
    </citation>
    <scope>NUCLEOTIDE SEQUENCE [LARGE SCALE GENOMIC DNA]</scope>
    <source>
        <strain evidence="1 2">LMG 29739</strain>
    </source>
</reference>
<organism evidence="1 2">
    <name type="scientific">Paraburkholderia solisilvae</name>
    <dbReference type="NCBI Taxonomy" id="624376"/>
    <lineage>
        <taxon>Bacteria</taxon>
        <taxon>Pseudomonadati</taxon>
        <taxon>Pseudomonadota</taxon>
        <taxon>Betaproteobacteria</taxon>
        <taxon>Burkholderiales</taxon>
        <taxon>Burkholderiaceae</taxon>
        <taxon>Paraburkholderia</taxon>
    </lineage>
</organism>
<dbReference type="Gene3D" id="3.10.450.50">
    <property type="match status" value="1"/>
</dbReference>
<gene>
    <name evidence="1" type="primary">mlaC_1</name>
    <name evidence="1" type="ORF">LMG29739_00406</name>
</gene>
<dbReference type="Proteomes" id="UP000494329">
    <property type="component" value="Unassembled WGS sequence"/>
</dbReference>
<proteinExistence type="predicted"/>
<dbReference type="PANTHER" id="PTHR36573:SF1">
    <property type="entry name" value="INTERMEMBRANE PHOSPHOLIPID TRANSPORT SYSTEM BINDING PROTEIN MLAC"/>
    <property type="match status" value="1"/>
</dbReference>
<sequence length="232" mass="25643">MSQRHMTKPLYWPSARRLHAPAPIVQRIEPHMKRYLTVFLAAAFVSTAAIAQTAPEAVVKGAVQGTVDAMKADPQARGGDMTKITDVVETHFVPATNFQRTTRIAVGKAWSTATPDQQKQLYEQFQLLLVRTYASSLSQLRGQDVKFQFQPAKVQAGGNDAVVTSHVLSNGGDDQIDYRLEKTGNGWKIYDINMLGAWLIQVYQTQFQEQLSKGGVDGLIKFLTAHNARNAG</sequence>
<dbReference type="PANTHER" id="PTHR36573">
    <property type="entry name" value="INTERMEMBRANE PHOSPHOLIPID TRANSPORT SYSTEM BINDING PROTEIN MLAC"/>
    <property type="match status" value="1"/>
</dbReference>